<dbReference type="Proteomes" id="UP000187203">
    <property type="component" value="Unassembled WGS sequence"/>
</dbReference>
<dbReference type="EMBL" id="AWUE01017831">
    <property type="protein sequence ID" value="OMO84634.1"/>
    <property type="molecule type" value="Genomic_DNA"/>
</dbReference>
<organism evidence="2 3">
    <name type="scientific">Corchorus olitorius</name>
    <dbReference type="NCBI Taxonomy" id="93759"/>
    <lineage>
        <taxon>Eukaryota</taxon>
        <taxon>Viridiplantae</taxon>
        <taxon>Streptophyta</taxon>
        <taxon>Embryophyta</taxon>
        <taxon>Tracheophyta</taxon>
        <taxon>Spermatophyta</taxon>
        <taxon>Magnoliopsida</taxon>
        <taxon>eudicotyledons</taxon>
        <taxon>Gunneridae</taxon>
        <taxon>Pentapetalae</taxon>
        <taxon>rosids</taxon>
        <taxon>malvids</taxon>
        <taxon>Malvales</taxon>
        <taxon>Malvaceae</taxon>
        <taxon>Grewioideae</taxon>
        <taxon>Apeibeae</taxon>
        <taxon>Corchorus</taxon>
    </lineage>
</organism>
<name>A0A1R3IPY7_9ROSI</name>
<evidence type="ECO:0000313" key="3">
    <source>
        <dbReference type="Proteomes" id="UP000187203"/>
    </source>
</evidence>
<dbReference type="AlphaFoldDB" id="A0A1R3IPY7"/>
<comment type="caution">
    <text evidence="2">The sequence shown here is derived from an EMBL/GenBank/DDBJ whole genome shotgun (WGS) entry which is preliminary data.</text>
</comment>
<feature type="compositionally biased region" description="Polar residues" evidence="1">
    <location>
        <begin position="50"/>
        <end position="72"/>
    </location>
</feature>
<proteinExistence type="predicted"/>
<protein>
    <submittedName>
        <fullName evidence="2">Uncharacterized protein</fullName>
    </submittedName>
</protein>
<sequence>MAPIVLALPANKETPVLHTEVSEEKNTKRKNTEDEVDMEEFKRRKLPRQAKSSTVVEDSSSNGVNNGINPNASGVETITSSFGSVNLEMKVPEKQADQNPYVLLDESLFSDDNQFYNFNFCYLDNVADLLVGPLFDLTCNHHLRRVHKRIPAEN</sequence>
<evidence type="ECO:0000256" key="1">
    <source>
        <dbReference type="SAM" id="MobiDB-lite"/>
    </source>
</evidence>
<accession>A0A1R3IPY7</accession>
<feature type="region of interest" description="Disordered" evidence="1">
    <location>
        <begin position="17"/>
        <end position="72"/>
    </location>
</feature>
<reference evidence="3" key="1">
    <citation type="submission" date="2013-09" db="EMBL/GenBank/DDBJ databases">
        <title>Corchorus olitorius genome sequencing.</title>
        <authorList>
            <person name="Alam M."/>
            <person name="Haque M.S."/>
            <person name="Islam M.S."/>
            <person name="Emdad E.M."/>
            <person name="Islam M.M."/>
            <person name="Ahmed B."/>
            <person name="Halim A."/>
            <person name="Hossen Q.M.M."/>
            <person name="Hossain M.Z."/>
            <person name="Ahmed R."/>
            <person name="Khan M.M."/>
            <person name="Islam R."/>
            <person name="Rashid M.M."/>
            <person name="Khan S.A."/>
            <person name="Rahman M.S."/>
            <person name="Alam M."/>
            <person name="Yahiya A.S."/>
            <person name="Khan M.S."/>
            <person name="Azam M.S."/>
            <person name="Haque T."/>
            <person name="Lashkar M.Z.H."/>
            <person name="Akhand A.I."/>
            <person name="Morshed G."/>
            <person name="Roy S."/>
            <person name="Uddin K.S."/>
            <person name="Rabeya T."/>
            <person name="Hossain A.S."/>
            <person name="Chowdhury A."/>
            <person name="Snigdha A.R."/>
            <person name="Mortoza M.S."/>
            <person name="Matin S.A."/>
            <person name="Hoque S.M.E."/>
            <person name="Islam M.K."/>
            <person name="Roy D.K."/>
            <person name="Haider R."/>
            <person name="Moosa M.M."/>
            <person name="Elias S.M."/>
            <person name="Hasan A.M."/>
            <person name="Jahan S."/>
            <person name="Shafiuddin M."/>
            <person name="Mahmood N."/>
            <person name="Shommy N.S."/>
        </authorList>
    </citation>
    <scope>NUCLEOTIDE SEQUENCE [LARGE SCALE GENOMIC DNA]</scope>
    <source>
        <strain evidence="3">cv. O-4</strain>
    </source>
</reference>
<evidence type="ECO:0000313" key="2">
    <source>
        <dbReference type="EMBL" id="OMO84634.1"/>
    </source>
</evidence>
<keyword evidence="3" id="KW-1185">Reference proteome</keyword>
<feature type="compositionally biased region" description="Basic and acidic residues" evidence="1">
    <location>
        <begin position="20"/>
        <end position="33"/>
    </location>
</feature>
<gene>
    <name evidence="2" type="ORF">COLO4_21909</name>
</gene>